<dbReference type="AlphaFoldDB" id="A0AAD7N288"/>
<evidence type="ECO:0000313" key="2">
    <source>
        <dbReference type="Proteomes" id="UP001215598"/>
    </source>
</evidence>
<dbReference type="Proteomes" id="UP001215598">
    <property type="component" value="Unassembled WGS sequence"/>
</dbReference>
<dbReference type="EMBL" id="JARKIB010000099">
    <property type="protein sequence ID" value="KAJ7741282.1"/>
    <property type="molecule type" value="Genomic_DNA"/>
</dbReference>
<proteinExistence type="predicted"/>
<reference evidence="1" key="1">
    <citation type="submission" date="2023-03" db="EMBL/GenBank/DDBJ databases">
        <title>Massive genome expansion in bonnet fungi (Mycena s.s.) driven by repeated elements and novel gene families across ecological guilds.</title>
        <authorList>
            <consortium name="Lawrence Berkeley National Laboratory"/>
            <person name="Harder C.B."/>
            <person name="Miyauchi S."/>
            <person name="Viragh M."/>
            <person name="Kuo A."/>
            <person name="Thoen E."/>
            <person name="Andreopoulos B."/>
            <person name="Lu D."/>
            <person name="Skrede I."/>
            <person name="Drula E."/>
            <person name="Henrissat B."/>
            <person name="Morin E."/>
            <person name="Kohler A."/>
            <person name="Barry K."/>
            <person name="LaButti K."/>
            <person name="Morin E."/>
            <person name="Salamov A."/>
            <person name="Lipzen A."/>
            <person name="Mereny Z."/>
            <person name="Hegedus B."/>
            <person name="Baldrian P."/>
            <person name="Stursova M."/>
            <person name="Weitz H."/>
            <person name="Taylor A."/>
            <person name="Grigoriev I.V."/>
            <person name="Nagy L.G."/>
            <person name="Martin F."/>
            <person name="Kauserud H."/>
        </authorList>
    </citation>
    <scope>NUCLEOTIDE SEQUENCE</scope>
    <source>
        <strain evidence="1">CBHHK182m</strain>
    </source>
</reference>
<protein>
    <submittedName>
        <fullName evidence="1">Uncharacterized protein</fullName>
    </submittedName>
</protein>
<comment type="caution">
    <text evidence="1">The sequence shown here is derived from an EMBL/GenBank/DDBJ whole genome shotgun (WGS) entry which is preliminary data.</text>
</comment>
<organism evidence="1 2">
    <name type="scientific">Mycena metata</name>
    <dbReference type="NCBI Taxonomy" id="1033252"/>
    <lineage>
        <taxon>Eukaryota</taxon>
        <taxon>Fungi</taxon>
        <taxon>Dikarya</taxon>
        <taxon>Basidiomycota</taxon>
        <taxon>Agaricomycotina</taxon>
        <taxon>Agaricomycetes</taxon>
        <taxon>Agaricomycetidae</taxon>
        <taxon>Agaricales</taxon>
        <taxon>Marasmiineae</taxon>
        <taxon>Mycenaceae</taxon>
        <taxon>Mycena</taxon>
    </lineage>
</organism>
<accession>A0AAD7N288</accession>
<keyword evidence="2" id="KW-1185">Reference proteome</keyword>
<name>A0AAD7N288_9AGAR</name>
<gene>
    <name evidence="1" type="ORF">B0H16DRAFT_1694002</name>
</gene>
<evidence type="ECO:0000313" key="1">
    <source>
        <dbReference type="EMBL" id="KAJ7741282.1"/>
    </source>
</evidence>
<sequence length="194" mass="21394">MGNQDGWSGNFRLWVMLAVNLKCRRKYSAAADKNWLGGRKRTRDFTPAWGTIESPEIDQERFARTPRTLAQARQITLMPIGTLQRSKLRIKPLDRGFPLASSNIRGGGNRLIGSGRVPPASNAGPMGIKDFSNAHGFCHILMGMGGDICAIIPAIPRGLRRIPAYSDGNEQELQPTFSGFRSIPLQYCGIGWIP</sequence>